<dbReference type="KEGG" id="ppp:112284272"/>
<feature type="domain" description="Bifunctional inhibitor/plant lipid transfer protein/seed storage helical" evidence="2">
    <location>
        <begin position="25"/>
        <end position="101"/>
    </location>
</feature>
<dbReference type="InterPro" id="IPR039265">
    <property type="entry name" value="DIR1-like"/>
</dbReference>
<proteinExistence type="predicted"/>
<dbReference type="Gramene" id="Pp3c7_3350V3.2">
    <property type="protein sequence ID" value="Pp3c7_3350V3.2"/>
    <property type="gene ID" value="Pp3c7_3350"/>
</dbReference>
<name>A9SY69_PHYPA</name>
<dbReference type="PANTHER" id="PTHR33122:SF13">
    <property type="entry name" value="BIFUNCTIONAL INHIBITOR_LIPID-TRANSFER PROTEIN_SEED STORAGE 2S ALBUMIN SUPERFAMILY PROTEIN"/>
    <property type="match status" value="1"/>
</dbReference>
<evidence type="ECO:0000256" key="1">
    <source>
        <dbReference type="SAM" id="SignalP"/>
    </source>
</evidence>
<reference evidence="3 5" key="2">
    <citation type="journal article" date="2018" name="Plant J.">
        <title>The Physcomitrella patens chromosome-scale assembly reveals moss genome structure and evolution.</title>
        <authorList>
            <person name="Lang D."/>
            <person name="Ullrich K.K."/>
            <person name="Murat F."/>
            <person name="Fuchs J."/>
            <person name="Jenkins J."/>
            <person name="Haas F.B."/>
            <person name="Piednoel M."/>
            <person name="Gundlach H."/>
            <person name="Van Bel M."/>
            <person name="Meyberg R."/>
            <person name="Vives C."/>
            <person name="Morata J."/>
            <person name="Symeonidi A."/>
            <person name="Hiss M."/>
            <person name="Muchero W."/>
            <person name="Kamisugi Y."/>
            <person name="Saleh O."/>
            <person name="Blanc G."/>
            <person name="Decker E.L."/>
            <person name="van Gessel N."/>
            <person name="Grimwood J."/>
            <person name="Hayes R.D."/>
            <person name="Graham S.W."/>
            <person name="Gunter L.E."/>
            <person name="McDaniel S.F."/>
            <person name="Hoernstein S.N.W."/>
            <person name="Larsson A."/>
            <person name="Li F.W."/>
            <person name="Perroud P.F."/>
            <person name="Phillips J."/>
            <person name="Ranjan P."/>
            <person name="Rokshar D.S."/>
            <person name="Rothfels C.J."/>
            <person name="Schneider L."/>
            <person name="Shu S."/>
            <person name="Stevenson D.W."/>
            <person name="Thummler F."/>
            <person name="Tillich M."/>
            <person name="Villarreal Aguilar J.C."/>
            <person name="Widiez T."/>
            <person name="Wong G.K."/>
            <person name="Wymore A."/>
            <person name="Zhang Y."/>
            <person name="Zimmer A.D."/>
            <person name="Quatrano R.S."/>
            <person name="Mayer K.F.X."/>
            <person name="Goodstein D."/>
            <person name="Casacuberta J.M."/>
            <person name="Vandepoele K."/>
            <person name="Reski R."/>
            <person name="Cuming A.C."/>
            <person name="Tuskan G.A."/>
            <person name="Maumus F."/>
            <person name="Salse J."/>
            <person name="Schmutz J."/>
            <person name="Rensing S.A."/>
        </authorList>
    </citation>
    <scope>NUCLEOTIDE SEQUENCE [LARGE SCALE GENOMIC DNA]</scope>
    <source>
        <strain evidence="4 5">cv. Gransden 2004</strain>
    </source>
</reference>
<dbReference type="RefSeq" id="XP_024379715.1">
    <property type="nucleotide sequence ID" value="XM_024523947.2"/>
</dbReference>
<keyword evidence="5" id="KW-1185">Reference proteome</keyword>
<dbReference type="PaxDb" id="3218-PP1S136_71V6.1"/>
<organism evidence="3">
    <name type="scientific">Physcomitrium patens</name>
    <name type="common">Spreading-leaved earth moss</name>
    <name type="synonym">Physcomitrella patens</name>
    <dbReference type="NCBI Taxonomy" id="3218"/>
    <lineage>
        <taxon>Eukaryota</taxon>
        <taxon>Viridiplantae</taxon>
        <taxon>Streptophyta</taxon>
        <taxon>Embryophyta</taxon>
        <taxon>Bryophyta</taxon>
        <taxon>Bryophytina</taxon>
        <taxon>Bryopsida</taxon>
        <taxon>Funariidae</taxon>
        <taxon>Funariales</taxon>
        <taxon>Funariaceae</taxon>
        <taxon>Physcomitrium</taxon>
    </lineage>
</organism>
<dbReference type="Gene3D" id="1.10.110.10">
    <property type="entry name" value="Plant lipid-transfer and hydrophobic proteins"/>
    <property type="match status" value="1"/>
</dbReference>
<gene>
    <name evidence="4" type="primary">LOC112284272</name>
    <name evidence="3" type="ORF">PHYPA_009849</name>
</gene>
<keyword evidence="1" id="KW-0732">Signal</keyword>
<dbReference type="InterPro" id="IPR036312">
    <property type="entry name" value="Bifun_inhib/LTP/seed_sf"/>
</dbReference>
<dbReference type="OrthoDB" id="643149at2759"/>
<feature type="signal peptide" evidence="1">
    <location>
        <begin position="1"/>
        <end position="23"/>
    </location>
</feature>
<dbReference type="EnsemblPlants" id="Pp3c7_3350V3.1">
    <property type="protein sequence ID" value="Pp3c7_3350V3.1"/>
    <property type="gene ID" value="Pp3c7_3350"/>
</dbReference>
<dbReference type="GO" id="GO:0005504">
    <property type="term" value="F:fatty acid binding"/>
    <property type="evidence" value="ECO:0007669"/>
    <property type="project" value="InterPro"/>
</dbReference>
<dbReference type="Pfam" id="PF00234">
    <property type="entry name" value="Tryp_alpha_amyl"/>
    <property type="match status" value="1"/>
</dbReference>
<evidence type="ECO:0000313" key="5">
    <source>
        <dbReference type="Proteomes" id="UP000006727"/>
    </source>
</evidence>
<dbReference type="CDD" id="cd00010">
    <property type="entry name" value="AAI_LTSS"/>
    <property type="match status" value="1"/>
</dbReference>
<dbReference type="HOGENOM" id="CLU_2214435_0_0_1"/>
<dbReference type="SUPFAM" id="SSF47699">
    <property type="entry name" value="Bifunctional inhibitor/lipid-transfer protein/seed storage 2S albumin"/>
    <property type="match status" value="1"/>
</dbReference>
<protein>
    <recommendedName>
        <fullName evidence="2">Bifunctional inhibitor/plant lipid transfer protein/seed storage helical domain-containing protein</fullName>
    </recommendedName>
</protein>
<dbReference type="Proteomes" id="UP000006727">
    <property type="component" value="Chromosome 7"/>
</dbReference>
<evidence type="ECO:0000313" key="3">
    <source>
        <dbReference type="EMBL" id="PNR50663.1"/>
    </source>
</evidence>
<dbReference type="GeneID" id="112284272"/>
<dbReference type="SMART" id="SM00499">
    <property type="entry name" value="AAI"/>
    <property type="match status" value="1"/>
</dbReference>
<dbReference type="AlphaFoldDB" id="A9SY69"/>
<evidence type="ECO:0000259" key="2">
    <source>
        <dbReference type="SMART" id="SM00499"/>
    </source>
</evidence>
<dbReference type="EnsemblPlants" id="Pp3c7_3350V3.2">
    <property type="protein sequence ID" value="Pp3c7_3350V3.2"/>
    <property type="gene ID" value="Pp3c7_3350"/>
</dbReference>
<dbReference type="InterPro" id="IPR016140">
    <property type="entry name" value="Bifunc_inhib/LTP/seed_store"/>
</dbReference>
<dbReference type="EMBL" id="ABEU02000007">
    <property type="protein sequence ID" value="PNR50663.1"/>
    <property type="molecule type" value="Genomic_DNA"/>
</dbReference>
<sequence length="107" mass="11283">MAIMAKSLVAFVVVLAMVYCAHAQCPAVNSYISCRPAVTTGTAPTADCCAHIQTVLAGANGPQCLCDALTSNLAKSIGVNFELASKLPQECRLNYIHNYNCKGHIVP</sequence>
<reference evidence="3 5" key="1">
    <citation type="journal article" date="2008" name="Science">
        <title>The Physcomitrella genome reveals evolutionary insights into the conquest of land by plants.</title>
        <authorList>
            <person name="Rensing S."/>
            <person name="Lang D."/>
            <person name="Zimmer A."/>
            <person name="Terry A."/>
            <person name="Salamov A."/>
            <person name="Shapiro H."/>
            <person name="Nishiyama T."/>
            <person name="Perroud P.-F."/>
            <person name="Lindquist E."/>
            <person name="Kamisugi Y."/>
            <person name="Tanahashi T."/>
            <person name="Sakakibara K."/>
            <person name="Fujita T."/>
            <person name="Oishi K."/>
            <person name="Shin-I T."/>
            <person name="Kuroki Y."/>
            <person name="Toyoda A."/>
            <person name="Suzuki Y."/>
            <person name="Hashimoto A."/>
            <person name="Yamaguchi K."/>
            <person name="Sugano A."/>
            <person name="Kohara Y."/>
            <person name="Fujiyama A."/>
            <person name="Anterola A."/>
            <person name="Aoki S."/>
            <person name="Ashton N."/>
            <person name="Barbazuk W.B."/>
            <person name="Barker E."/>
            <person name="Bennetzen J."/>
            <person name="Bezanilla M."/>
            <person name="Blankenship R."/>
            <person name="Cho S.H."/>
            <person name="Dutcher S."/>
            <person name="Estelle M."/>
            <person name="Fawcett J.A."/>
            <person name="Gundlach H."/>
            <person name="Hanada K."/>
            <person name="Heyl A."/>
            <person name="Hicks K.A."/>
            <person name="Hugh J."/>
            <person name="Lohr M."/>
            <person name="Mayer K."/>
            <person name="Melkozernov A."/>
            <person name="Murata T."/>
            <person name="Nelson D."/>
            <person name="Pils B."/>
            <person name="Prigge M."/>
            <person name="Reiss B."/>
            <person name="Renner T."/>
            <person name="Rombauts S."/>
            <person name="Rushton P."/>
            <person name="Sanderfoot A."/>
            <person name="Schween G."/>
            <person name="Shiu S.-H."/>
            <person name="Stueber K."/>
            <person name="Theodoulou F.L."/>
            <person name="Tu H."/>
            <person name="Van de Peer Y."/>
            <person name="Verrier P.J."/>
            <person name="Waters E."/>
            <person name="Wood A."/>
            <person name="Yang L."/>
            <person name="Cove D."/>
            <person name="Cuming A."/>
            <person name="Hasebe M."/>
            <person name="Lucas S."/>
            <person name="Mishler D.B."/>
            <person name="Reski R."/>
            <person name="Grigoriev I."/>
            <person name="Quatrano R.S."/>
            <person name="Boore J.L."/>
        </authorList>
    </citation>
    <scope>NUCLEOTIDE SEQUENCE [LARGE SCALE GENOMIC DNA]</scope>
    <source>
        <strain evidence="4 5">cv. Gransden 2004</strain>
    </source>
</reference>
<dbReference type="PANTHER" id="PTHR33122">
    <property type="entry name" value="LIPID BINDING PROTEIN-RELATED"/>
    <property type="match status" value="1"/>
</dbReference>
<dbReference type="GO" id="GO:0009627">
    <property type="term" value="P:systemic acquired resistance"/>
    <property type="evidence" value="ECO:0007669"/>
    <property type="project" value="InterPro"/>
</dbReference>
<accession>A9SY69</accession>
<dbReference type="Gramene" id="Pp3c7_3350V3.1">
    <property type="protein sequence ID" value="Pp3c7_3350V3.1"/>
    <property type="gene ID" value="Pp3c7_3350"/>
</dbReference>
<feature type="chain" id="PRO_5014297962" description="Bifunctional inhibitor/plant lipid transfer protein/seed storage helical domain-containing protein" evidence="1">
    <location>
        <begin position="24"/>
        <end position="107"/>
    </location>
</feature>
<reference evidence="4" key="3">
    <citation type="submission" date="2020-12" db="UniProtKB">
        <authorList>
            <consortium name="EnsemblPlants"/>
        </authorList>
    </citation>
    <scope>IDENTIFICATION</scope>
</reference>
<evidence type="ECO:0000313" key="4">
    <source>
        <dbReference type="EnsemblPlants" id="Pp3c7_3350V3.1"/>
    </source>
</evidence>